<dbReference type="EMBL" id="VDMD01000007">
    <property type="protein sequence ID" value="TRM64553.1"/>
    <property type="molecule type" value="Genomic_DNA"/>
</dbReference>
<keyword evidence="1" id="KW-1133">Transmembrane helix</keyword>
<comment type="caution">
    <text evidence="2">The sequence shown here is derived from an EMBL/GenBank/DDBJ whole genome shotgun (WGS) entry which is preliminary data.</text>
</comment>
<feature type="transmembrane region" description="Helical" evidence="1">
    <location>
        <begin position="229"/>
        <end position="252"/>
    </location>
</feature>
<keyword evidence="1" id="KW-0812">Transmembrane</keyword>
<evidence type="ECO:0000313" key="2">
    <source>
        <dbReference type="EMBL" id="TRM64553.1"/>
    </source>
</evidence>
<evidence type="ECO:0000256" key="1">
    <source>
        <dbReference type="SAM" id="Phobius"/>
    </source>
</evidence>
<organism evidence="2 3">
    <name type="scientific">Schizophyllum amplum</name>
    <dbReference type="NCBI Taxonomy" id="97359"/>
    <lineage>
        <taxon>Eukaryota</taxon>
        <taxon>Fungi</taxon>
        <taxon>Dikarya</taxon>
        <taxon>Basidiomycota</taxon>
        <taxon>Agaricomycotina</taxon>
        <taxon>Agaricomycetes</taxon>
        <taxon>Agaricomycetidae</taxon>
        <taxon>Agaricales</taxon>
        <taxon>Schizophyllaceae</taxon>
        <taxon>Schizophyllum</taxon>
    </lineage>
</organism>
<dbReference type="AlphaFoldDB" id="A0A550CIE0"/>
<name>A0A550CIE0_9AGAR</name>
<evidence type="ECO:0000313" key="3">
    <source>
        <dbReference type="Proteomes" id="UP000320762"/>
    </source>
</evidence>
<dbReference type="OrthoDB" id="2576082at2759"/>
<dbReference type="Gene3D" id="2.60.120.260">
    <property type="entry name" value="Galactose-binding domain-like"/>
    <property type="match status" value="2"/>
</dbReference>
<keyword evidence="1" id="KW-0472">Membrane</keyword>
<reference evidence="2 3" key="1">
    <citation type="journal article" date="2019" name="New Phytol.">
        <title>Comparative genomics reveals unique wood-decay strategies and fruiting body development in the Schizophyllaceae.</title>
        <authorList>
            <person name="Almasi E."/>
            <person name="Sahu N."/>
            <person name="Krizsan K."/>
            <person name="Balint B."/>
            <person name="Kovacs G.M."/>
            <person name="Kiss B."/>
            <person name="Cseklye J."/>
            <person name="Drula E."/>
            <person name="Henrissat B."/>
            <person name="Nagy I."/>
            <person name="Chovatia M."/>
            <person name="Adam C."/>
            <person name="LaButti K."/>
            <person name="Lipzen A."/>
            <person name="Riley R."/>
            <person name="Grigoriev I.V."/>
            <person name="Nagy L.G."/>
        </authorList>
    </citation>
    <scope>NUCLEOTIDE SEQUENCE [LARGE SCALE GENOMIC DNA]</scope>
    <source>
        <strain evidence="2 3">NL-1724</strain>
    </source>
</reference>
<gene>
    <name evidence="2" type="ORF">BD626DRAFT_568292</name>
</gene>
<proteinExistence type="predicted"/>
<accession>A0A550CIE0</accession>
<dbReference type="CDD" id="cd12087">
    <property type="entry name" value="TM_EGFR-like"/>
    <property type="match status" value="1"/>
</dbReference>
<dbReference type="STRING" id="97359.A0A550CIE0"/>
<dbReference type="Proteomes" id="UP000320762">
    <property type="component" value="Unassembled WGS sequence"/>
</dbReference>
<keyword evidence="3" id="KW-1185">Reference proteome</keyword>
<evidence type="ECO:0008006" key="4">
    <source>
        <dbReference type="Google" id="ProtNLM"/>
    </source>
</evidence>
<sequence length="340" mass="35858">MAPQNFTVDNTSPLISYLPRGKWRSGAKSGPKWTGYSDAGTFTVTNESDTTASFTFNGTYVYVYGAKRSNHGAYTVDLDGDQQSFNGYSNPDQFQTILYTAGPLDLDRSHTLTLSLAISSSSSATLNFLGDAVSLYGATGLSYGTYSVQLDGGDIQTYDANKKYTETQVLLYHASKLGGGTHSLAIANAPDSNGAGLLIDYAMLLEADVHKDAVQSEGAPSSGRLPAGAVAGIAVGAVIASAIVALALFFIVRRKRRGKEESENGICAPAAARVRSPHDPIQPYMYTPVSSTSDLGPEPGILPASKLRPPQGERRLVVVNASRVSASVSVPPNYDQAMGV</sequence>
<protein>
    <recommendedName>
        <fullName evidence="4">Transmembrane protein</fullName>
    </recommendedName>
</protein>